<gene>
    <name evidence="2" type="ORF">PGLA2088_LOCUS1424</name>
</gene>
<comment type="caution">
    <text evidence="2">The sequence shown here is derived from an EMBL/GenBank/DDBJ whole genome shotgun (WGS) entry which is preliminary data.</text>
</comment>
<name>A0A813H8Q1_POLGL</name>
<feature type="region of interest" description="Disordered" evidence="1">
    <location>
        <begin position="76"/>
        <end position="98"/>
    </location>
</feature>
<sequence>MPRAFPDHWPQALLLFTTTPKAGLSDLVCCGRLAQGLGVLEATLLLSKVRGIYCWFQLPSEVCCAITSIFRRCQTSGKSETPNQGIGPDEQSDDSALADRPTIVKQPRGFGSQIARFLTNFC</sequence>
<accession>A0A813H8Q1</accession>
<protein>
    <submittedName>
        <fullName evidence="2">Uncharacterized protein</fullName>
    </submittedName>
</protein>
<evidence type="ECO:0000256" key="1">
    <source>
        <dbReference type="SAM" id="MobiDB-lite"/>
    </source>
</evidence>
<dbReference type="Proteomes" id="UP000626109">
    <property type="component" value="Unassembled WGS sequence"/>
</dbReference>
<organism evidence="2 3">
    <name type="scientific">Polarella glacialis</name>
    <name type="common">Dinoflagellate</name>
    <dbReference type="NCBI Taxonomy" id="89957"/>
    <lineage>
        <taxon>Eukaryota</taxon>
        <taxon>Sar</taxon>
        <taxon>Alveolata</taxon>
        <taxon>Dinophyceae</taxon>
        <taxon>Suessiales</taxon>
        <taxon>Suessiaceae</taxon>
        <taxon>Polarella</taxon>
    </lineage>
</organism>
<evidence type="ECO:0000313" key="3">
    <source>
        <dbReference type="Proteomes" id="UP000626109"/>
    </source>
</evidence>
<proteinExistence type="predicted"/>
<evidence type="ECO:0000313" key="2">
    <source>
        <dbReference type="EMBL" id="CAE8633956.1"/>
    </source>
</evidence>
<reference evidence="2" key="1">
    <citation type="submission" date="2021-02" db="EMBL/GenBank/DDBJ databases">
        <authorList>
            <person name="Dougan E. K."/>
            <person name="Rhodes N."/>
            <person name="Thang M."/>
            <person name="Chan C."/>
        </authorList>
    </citation>
    <scope>NUCLEOTIDE SEQUENCE</scope>
</reference>
<dbReference type="AlphaFoldDB" id="A0A813H8Q1"/>
<dbReference type="EMBL" id="CAJNNW010001100">
    <property type="protein sequence ID" value="CAE8633956.1"/>
    <property type="molecule type" value="Genomic_DNA"/>
</dbReference>